<reference evidence="2" key="2">
    <citation type="submission" date="2022-01" db="EMBL/GenBank/DDBJ databases">
        <authorList>
            <person name="Yamashiro T."/>
            <person name="Shiraishi A."/>
            <person name="Satake H."/>
            <person name="Nakayama K."/>
        </authorList>
    </citation>
    <scope>NUCLEOTIDE SEQUENCE</scope>
</reference>
<proteinExistence type="predicted"/>
<dbReference type="EMBL" id="BQNB010016134">
    <property type="protein sequence ID" value="GJT48205.1"/>
    <property type="molecule type" value="Genomic_DNA"/>
</dbReference>
<dbReference type="Proteomes" id="UP001151760">
    <property type="component" value="Unassembled WGS sequence"/>
</dbReference>
<accession>A0ABQ5EBC6</accession>
<name>A0ABQ5EBC6_9ASTR</name>
<feature type="compositionally biased region" description="Low complexity" evidence="1">
    <location>
        <begin position="508"/>
        <end position="534"/>
    </location>
</feature>
<reference evidence="2" key="1">
    <citation type="journal article" date="2022" name="Int. J. Mol. Sci.">
        <title>Draft Genome of Tanacetum Coccineum: Genomic Comparison of Closely Related Tanacetum-Family Plants.</title>
        <authorList>
            <person name="Yamashiro T."/>
            <person name="Shiraishi A."/>
            <person name="Nakayama K."/>
            <person name="Satake H."/>
        </authorList>
    </citation>
    <scope>NUCLEOTIDE SEQUENCE</scope>
</reference>
<evidence type="ECO:0000313" key="3">
    <source>
        <dbReference type="Proteomes" id="UP001151760"/>
    </source>
</evidence>
<sequence>MTEELRDVYRALESRYVHEGRTIDPSFYRDLSDDSVAKFSNIGFDCLLSLDEKFCPRFIYEFYKTLQLDRDPSNHLLIQFVINNHRFNISRAQFAELTSLPNQGIYIYSDAWVLDELDKTLEQIPPYNSCLPAIDDIRNFIHRRTTHEKIKKEGKPIHKLPNQIETNELFDHLRPCELVIRENIYSAIGNRDHTQAIIALMLYYLENGQPFNLAYFIIRKMYFYRDRQDKVIPYRMILTRLFKNLKANMKKHPFDERYKLVPRKMSSPKSPPSDNGDFSSTKLSPRSYSRALPPDPNMSKEQKEARGMVVHCASGLSFLTAVCLIRQRFLKIISHRDLRTKPLPISFLGSGLVFLLHSSLPLSSSSDLAVQLRSGLPFVAGKENGVNISKSINEVPFQMGTFQETLAEGNEGALHLGPEQARLYSNLSPMLLEGSELTKEDRESQLYDDFEHFYQNKGETIHDYYESNYDQLYAYLKQHEAHANENNMMLERFTQHTVDPLALMSNVSPQQYSSQSSTTPPSTHALPGNNPRGAGAVGNGGAQNRVGNANPAQENGVVLDKEQLLFLVGGHDTTVDEADGCDAFDSDVDEAPTAHTMFMANLSSADLVYDKVSPSYDSNILSEVHEYDSYLDAICEHHEAHEMHHDV</sequence>
<comment type="caution">
    <text evidence="2">The sequence shown here is derived from an EMBL/GenBank/DDBJ whole genome shotgun (WGS) entry which is preliminary data.</text>
</comment>
<feature type="region of interest" description="Disordered" evidence="1">
    <location>
        <begin position="260"/>
        <end position="303"/>
    </location>
</feature>
<keyword evidence="3" id="KW-1185">Reference proteome</keyword>
<gene>
    <name evidence="2" type="ORF">Tco_0974362</name>
</gene>
<feature type="region of interest" description="Disordered" evidence="1">
    <location>
        <begin position="507"/>
        <end position="550"/>
    </location>
</feature>
<evidence type="ECO:0000256" key="1">
    <source>
        <dbReference type="SAM" id="MobiDB-lite"/>
    </source>
</evidence>
<evidence type="ECO:0000313" key="2">
    <source>
        <dbReference type="EMBL" id="GJT48205.1"/>
    </source>
</evidence>
<protein>
    <submittedName>
        <fullName evidence="2">Uncharacterized protein</fullName>
    </submittedName>
</protein>
<feature type="compositionally biased region" description="Polar residues" evidence="1">
    <location>
        <begin position="276"/>
        <end position="287"/>
    </location>
</feature>
<organism evidence="2 3">
    <name type="scientific">Tanacetum coccineum</name>
    <dbReference type="NCBI Taxonomy" id="301880"/>
    <lineage>
        <taxon>Eukaryota</taxon>
        <taxon>Viridiplantae</taxon>
        <taxon>Streptophyta</taxon>
        <taxon>Embryophyta</taxon>
        <taxon>Tracheophyta</taxon>
        <taxon>Spermatophyta</taxon>
        <taxon>Magnoliopsida</taxon>
        <taxon>eudicotyledons</taxon>
        <taxon>Gunneridae</taxon>
        <taxon>Pentapetalae</taxon>
        <taxon>asterids</taxon>
        <taxon>campanulids</taxon>
        <taxon>Asterales</taxon>
        <taxon>Asteraceae</taxon>
        <taxon>Asteroideae</taxon>
        <taxon>Anthemideae</taxon>
        <taxon>Anthemidinae</taxon>
        <taxon>Tanacetum</taxon>
    </lineage>
</organism>